<reference evidence="1 2" key="1">
    <citation type="journal article" date="2024" name="Plant J.">
        <title>Genome sequences and population genomics reveal climatic adaptation and genomic divergence between two closely related sweetgum species.</title>
        <authorList>
            <person name="Xu W.Q."/>
            <person name="Ren C.Q."/>
            <person name="Zhang X.Y."/>
            <person name="Comes H.P."/>
            <person name="Liu X.H."/>
            <person name="Li Y.G."/>
            <person name="Kettle C.J."/>
            <person name="Jalonen R."/>
            <person name="Gaisberger H."/>
            <person name="Ma Y.Z."/>
            <person name="Qiu Y.X."/>
        </authorList>
    </citation>
    <scope>NUCLEOTIDE SEQUENCE [LARGE SCALE GENOMIC DNA]</scope>
    <source>
        <strain evidence="1">Hangzhou</strain>
    </source>
</reference>
<gene>
    <name evidence="1" type="ORF">L1049_023821</name>
</gene>
<protein>
    <submittedName>
        <fullName evidence="1">Uncharacterized protein</fullName>
    </submittedName>
</protein>
<keyword evidence="2" id="KW-1185">Reference proteome</keyword>
<evidence type="ECO:0000313" key="1">
    <source>
        <dbReference type="EMBL" id="KAK9284645.1"/>
    </source>
</evidence>
<comment type="caution">
    <text evidence="1">The sequence shown here is derived from an EMBL/GenBank/DDBJ whole genome shotgun (WGS) entry which is preliminary data.</text>
</comment>
<sequence length="144" mass="15793">MNEAKLFSGELVDALAQEQGIQCDPINKTINLSASANKLSNIQKEADDYAVLIMEEWDPDNLGYSMRQLGDAFFTSSKQLCMRRRQLKSEQPEAKAYTGEQLVVVIHIASLMVTKTYATEKGVVGSPAEEAGGVGAQYATCKKR</sequence>
<organism evidence="1 2">
    <name type="scientific">Liquidambar formosana</name>
    <name type="common">Formosan gum</name>
    <dbReference type="NCBI Taxonomy" id="63359"/>
    <lineage>
        <taxon>Eukaryota</taxon>
        <taxon>Viridiplantae</taxon>
        <taxon>Streptophyta</taxon>
        <taxon>Embryophyta</taxon>
        <taxon>Tracheophyta</taxon>
        <taxon>Spermatophyta</taxon>
        <taxon>Magnoliopsida</taxon>
        <taxon>eudicotyledons</taxon>
        <taxon>Gunneridae</taxon>
        <taxon>Pentapetalae</taxon>
        <taxon>Saxifragales</taxon>
        <taxon>Altingiaceae</taxon>
        <taxon>Liquidambar</taxon>
    </lineage>
</organism>
<evidence type="ECO:0000313" key="2">
    <source>
        <dbReference type="Proteomes" id="UP001415857"/>
    </source>
</evidence>
<dbReference type="Proteomes" id="UP001415857">
    <property type="component" value="Unassembled WGS sequence"/>
</dbReference>
<name>A0AAP0S0W4_LIQFO</name>
<dbReference type="EMBL" id="JBBPBK010000005">
    <property type="protein sequence ID" value="KAK9284645.1"/>
    <property type="molecule type" value="Genomic_DNA"/>
</dbReference>
<accession>A0AAP0S0W4</accession>
<proteinExistence type="predicted"/>
<dbReference type="AlphaFoldDB" id="A0AAP0S0W4"/>